<dbReference type="PANTHER" id="PTHR10292">
    <property type="entry name" value="CLATHRIN HEAVY CHAIN RELATED"/>
    <property type="match status" value="1"/>
</dbReference>
<dbReference type="OrthoDB" id="2113814at2759"/>
<organism evidence="2 3">
    <name type="scientific">Owenia fusiformis</name>
    <name type="common">Polychaete worm</name>
    <dbReference type="NCBI Taxonomy" id="6347"/>
    <lineage>
        <taxon>Eukaryota</taxon>
        <taxon>Metazoa</taxon>
        <taxon>Spiralia</taxon>
        <taxon>Lophotrochozoa</taxon>
        <taxon>Annelida</taxon>
        <taxon>Polychaeta</taxon>
        <taxon>Sedentaria</taxon>
        <taxon>Canalipalpata</taxon>
        <taxon>Sabellida</taxon>
        <taxon>Oweniida</taxon>
        <taxon>Oweniidae</taxon>
        <taxon>Owenia</taxon>
    </lineage>
</organism>
<feature type="compositionally biased region" description="Basic and acidic residues" evidence="1">
    <location>
        <begin position="1049"/>
        <end position="1058"/>
    </location>
</feature>
<dbReference type="InterPro" id="IPR016025">
    <property type="entry name" value="Clathrin_H-chain_N"/>
</dbReference>
<evidence type="ECO:0000313" key="3">
    <source>
        <dbReference type="Proteomes" id="UP000749559"/>
    </source>
</evidence>
<dbReference type="PANTHER" id="PTHR10292:SF1">
    <property type="entry name" value="CLATHRIN HEAVY CHAIN"/>
    <property type="match status" value="1"/>
</dbReference>
<feature type="region of interest" description="Disordered" evidence="1">
    <location>
        <begin position="447"/>
        <end position="509"/>
    </location>
</feature>
<feature type="region of interest" description="Disordered" evidence="1">
    <location>
        <begin position="819"/>
        <end position="1087"/>
    </location>
</feature>
<protein>
    <submittedName>
        <fullName evidence="2">Uncharacterized protein</fullName>
    </submittedName>
</protein>
<dbReference type="GO" id="GO:0032051">
    <property type="term" value="F:clathrin light chain binding"/>
    <property type="evidence" value="ECO:0007669"/>
    <property type="project" value="TreeGrafter"/>
</dbReference>
<dbReference type="EMBL" id="CAIIXF020000012">
    <property type="protein sequence ID" value="CAH1800893.1"/>
    <property type="molecule type" value="Genomic_DNA"/>
</dbReference>
<feature type="compositionally biased region" description="Low complexity" evidence="1">
    <location>
        <begin position="486"/>
        <end position="506"/>
    </location>
</feature>
<feature type="compositionally biased region" description="Basic residues" evidence="1">
    <location>
        <begin position="681"/>
        <end position="690"/>
    </location>
</feature>
<feature type="region of interest" description="Disordered" evidence="1">
    <location>
        <begin position="675"/>
        <end position="753"/>
    </location>
</feature>
<dbReference type="Gene3D" id="2.130.10.110">
    <property type="entry name" value="Clathrin heavy-chain terminal domain"/>
    <property type="match status" value="1"/>
</dbReference>
<dbReference type="Proteomes" id="UP000749559">
    <property type="component" value="Unassembled WGS sequence"/>
</dbReference>
<name>A0A8S4Q695_OWEFU</name>
<proteinExistence type="predicted"/>
<evidence type="ECO:0000313" key="2">
    <source>
        <dbReference type="EMBL" id="CAH1800893.1"/>
    </source>
</evidence>
<dbReference type="SUPFAM" id="SSF50989">
    <property type="entry name" value="Clathrin heavy-chain terminal domain"/>
    <property type="match status" value="1"/>
</dbReference>
<sequence>MGDFSPPVTITELVQLSNIGVPIDQVTWKRVTMTSEKCICIRHNKLSHLVSPTHNRNISAFLSKGKSSTQSGPCLVTVLNPHRYHGFPRAWHANADSAQMNPEKHILAIKSGQCLQVFNLETQKELYKYRLPPKDGIVYWTWINSEVIGIVTQLVVYHWSLNKDKPMPEKLFNRHARLAKTEVVGYKVDPTHRWFALTGLLAEDGRISGVTQLYSLDYKMSQCVEAHTVCFTRYQFEGNHSPTNVLCLATRVDSNMNGKVHVVELGPYITGNLAPGCHSDQIVFSDAEDDGRFDFPISLQVSTTYGLLFMVSKYGTFYLYDLETACCIFWVRISDDVVFSTTPTSNQDGILGVSRNGQIIRVDLKKQMLVSYVRKICRKSNIADRLERVLHSQALTEDKLLDNRRKLSEIDSEASFDSLLENISVDSPERTIDGEMKMNIQGALRSASTMSLAETPNRRVSVSTDLETQKEAPNENEAAIKNGGPRSQRGSISTSTSSARSSARSFSLDDDDNNIVKYTIYPKYRHKSDKASPEKDKGYVIKEHHSNQPESSPDKKIKVLQKRHKSPSRTTWYVPSCMQIETIEGSSGERYTNKEKAPGKCTEKDRYATISRSHNISKERCAILREPESPSRGQDAEKPKYSTTTINHKVYQRGLSRQFSSSNLSPYRYNNRSHSFERQKHTTKFPHQRAHSVEPNPRHKSTPQTYNYSTIARTSNIEKDIGRPPVPIRSKSDDDVLDDTPQRRQRRYTSPAKKEFGFKTIARIKSVDKEVRSKSPDKSSTEWYVDPGTNLMDYSMKLGERLAKQDIESYKMVSPHTEIPIPHEGIPKFQGEASDGFEKSPNPKGIHLDSNRNPNVNIQRKEIQDRRSDDIPIKRLYKINDKSRKSQDTIVNKPPVPPRKSKSPLRVQTALQNQRAHSESPPRFDNRGESGSRTRGVVYPRSNARHGIEPNPSKYRDQFATIGRSHKIEEERLHDVRRCESPSKRKSEERSPESQLYSIDNTPLKFKSGQIRSSDAQVNAPTSKSQLSPGRKSGPYFYIPKDNQDDVTADEHVVEDVKTHKRSPSNTSLKDLMDATDSAPSTDIVWL</sequence>
<feature type="compositionally biased region" description="Polar residues" evidence="1">
    <location>
        <begin position="1010"/>
        <end position="1028"/>
    </location>
</feature>
<feature type="compositionally biased region" description="Basic and acidic residues" evidence="1">
    <location>
        <begin position="966"/>
        <end position="992"/>
    </location>
</feature>
<dbReference type="GO" id="GO:0006886">
    <property type="term" value="P:intracellular protein transport"/>
    <property type="evidence" value="ECO:0007669"/>
    <property type="project" value="InterPro"/>
</dbReference>
<accession>A0A8S4Q695</accession>
<reference evidence="2" key="1">
    <citation type="submission" date="2022-03" db="EMBL/GenBank/DDBJ databases">
        <authorList>
            <person name="Martin C."/>
        </authorList>
    </citation>
    <scope>NUCLEOTIDE SEQUENCE</scope>
</reference>
<feature type="compositionally biased region" description="Polar residues" evidence="1">
    <location>
        <begin position="702"/>
        <end position="715"/>
    </location>
</feature>
<dbReference type="GO" id="GO:0071439">
    <property type="term" value="C:clathrin complex"/>
    <property type="evidence" value="ECO:0007669"/>
    <property type="project" value="TreeGrafter"/>
</dbReference>
<dbReference type="AlphaFoldDB" id="A0A8S4Q695"/>
<feature type="compositionally biased region" description="Polar residues" evidence="1">
    <location>
        <begin position="447"/>
        <end position="466"/>
    </location>
</feature>
<feature type="compositionally biased region" description="Basic and acidic residues" evidence="1">
    <location>
        <begin position="859"/>
        <end position="887"/>
    </location>
</feature>
<evidence type="ECO:0000256" key="1">
    <source>
        <dbReference type="SAM" id="MobiDB-lite"/>
    </source>
</evidence>
<feature type="compositionally biased region" description="Basic and acidic residues" evidence="1">
    <location>
        <begin position="916"/>
        <end position="932"/>
    </location>
</feature>
<keyword evidence="3" id="KW-1185">Reference proteome</keyword>
<dbReference type="GO" id="GO:0030130">
    <property type="term" value="C:clathrin coat of trans-Golgi network vesicle"/>
    <property type="evidence" value="ECO:0007669"/>
    <property type="project" value="InterPro"/>
</dbReference>
<dbReference type="GO" id="GO:0006898">
    <property type="term" value="P:receptor-mediated endocytosis"/>
    <property type="evidence" value="ECO:0007669"/>
    <property type="project" value="TreeGrafter"/>
</dbReference>
<comment type="caution">
    <text evidence="2">The sequence shown here is derived from an EMBL/GenBank/DDBJ whole genome shotgun (WGS) entry which is preliminary data.</text>
</comment>
<gene>
    <name evidence="2" type="ORF">OFUS_LOCUS24730</name>
</gene>
<dbReference type="GO" id="GO:0005198">
    <property type="term" value="F:structural molecule activity"/>
    <property type="evidence" value="ECO:0007669"/>
    <property type="project" value="InterPro"/>
</dbReference>
<dbReference type="GO" id="GO:0030132">
    <property type="term" value="C:clathrin coat of coated pit"/>
    <property type="evidence" value="ECO:0007669"/>
    <property type="project" value="InterPro"/>
</dbReference>